<dbReference type="PANTHER" id="PTHR10887">
    <property type="entry name" value="DNA2/NAM7 HELICASE FAMILY"/>
    <property type="match status" value="1"/>
</dbReference>
<evidence type="ECO:0000313" key="9">
    <source>
        <dbReference type="Proteomes" id="UP000187429"/>
    </source>
</evidence>
<evidence type="ECO:0000256" key="1">
    <source>
        <dbReference type="ARBA" id="ARBA00007913"/>
    </source>
</evidence>
<protein>
    <submittedName>
        <fullName evidence="8">Protein ZGRF1</fullName>
    </submittedName>
</protein>
<evidence type="ECO:0000256" key="5">
    <source>
        <dbReference type="ARBA" id="ARBA00022840"/>
    </source>
</evidence>
<evidence type="ECO:0000256" key="4">
    <source>
        <dbReference type="ARBA" id="ARBA00022806"/>
    </source>
</evidence>
<evidence type="ECO:0000259" key="7">
    <source>
        <dbReference type="Pfam" id="PF13087"/>
    </source>
</evidence>
<feature type="domain" description="DNA2/NAM7 helicase helicase" evidence="6">
    <location>
        <begin position="138"/>
        <end position="237"/>
    </location>
</feature>
<accession>A0A1R1XQ79</accession>
<dbReference type="GO" id="GO:0005524">
    <property type="term" value="F:ATP binding"/>
    <property type="evidence" value="ECO:0007669"/>
    <property type="project" value="UniProtKB-KW"/>
</dbReference>
<keyword evidence="2" id="KW-0547">Nucleotide-binding</keyword>
<dbReference type="OrthoDB" id="6513042at2759"/>
<dbReference type="Proteomes" id="UP000187429">
    <property type="component" value="Unassembled WGS sequence"/>
</dbReference>
<dbReference type="InterPro" id="IPR045055">
    <property type="entry name" value="DNA2/NAM7-like"/>
</dbReference>
<sequence length="541" mass="59939">MFAKSTSFIARSVYFGPDNNNNICIIPVDKQNELVANGLVLRRTNVVAVLVYNGGTEWAMMDSLEFAPDLTEKNSLFKWLLGINSNNTDTLKSTDNSILSEFEVIIDSLCDKYNLNDDQRYVVKDVALKVCRMYSSDQNIELCINPISLVHGPFGSGKSLVLGVLIIVLHNLKSNFIDRYDNFKYLRVLVCSMTNAAVDRVLLSLLKLGFNEIIRVGNSKRVSKQIKPFLNKSSLSSLGYDDLESNEFDQSNSFENGISDDDVEDFCISDKTLETAFVVGSTCLSATNPALSSLSFPLVLVDEVGQVPEYMTLIPLVRSEAKFVILAGDPQQLPPTVTRKSDKMAIESGPTLLSKQYRCHPNISKLLNSLFYNNRLVDGIGIADRLPVFKGLPAMCFVDVYEGSEKQNGGSVSFYNSHEIDICIALINFFVYKLKIEPLKIGVISLYKDQANMIADRLGQKDGTSLVKSSTVDAFQGSEKDIIILSCIRTQSIGFSSNYPRINVALSRAKKHCIVLGNKSLLATSKLWANTVEYCKGKLEG</sequence>
<evidence type="ECO:0000256" key="2">
    <source>
        <dbReference type="ARBA" id="ARBA00022741"/>
    </source>
</evidence>
<dbReference type="Pfam" id="PF13086">
    <property type="entry name" value="AAA_11"/>
    <property type="match status" value="2"/>
</dbReference>
<keyword evidence="9" id="KW-1185">Reference proteome</keyword>
<dbReference type="PANTHER" id="PTHR10887:SF518">
    <property type="entry name" value="RNA HELICASE NONSENSE MRNA REDUCING FACTOR"/>
    <property type="match status" value="1"/>
</dbReference>
<comment type="caution">
    <text evidence="8">The sequence shown here is derived from an EMBL/GenBank/DDBJ whole genome shotgun (WGS) entry which is preliminary data.</text>
</comment>
<reference evidence="9" key="1">
    <citation type="submission" date="2017-01" db="EMBL/GenBank/DDBJ databases">
        <authorList>
            <person name="Wang Y."/>
            <person name="White M."/>
            <person name="Kvist S."/>
            <person name="Moncalvo J.-M."/>
        </authorList>
    </citation>
    <scope>NUCLEOTIDE SEQUENCE [LARGE SCALE GENOMIC DNA]</scope>
    <source>
        <strain evidence="9">ID-206-W2</strain>
    </source>
</reference>
<comment type="similarity">
    <text evidence="1">Belongs to the DNA2/NAM7 helicase family.</text>
</comment>
<evidence type="ECO:0000313" key="8">
    <source>
        <dbReference type="EMBL" id="OMJ16754.1"/>
    </source>
</evidence>
<proteinExistence type="inferred from homology"/>
<dbReference type="AlphaFoldDB" id="A0A1R1XQ79"/>
<dbReference type="InterPro" id="IPR047187">
    <property type="entry name" value="SF1_C_Upf1"/>
</dbReference>
<keyword evidence="4" id="KW-0347">Helicase</keyword>
<dbReference type="CDD" id="cd18808">
    <property type="entry name" value="SF1_C_Upf1"/>
    <property type="match status" value="1"/>
</dbReference>
<dbReference type="InterPro" id="IPR041679">
    <property type="entry name" value="DNA2/NAM7-like_C"/>
</dbReference>
<name>A0A1R1XQ79_9FUNG</name>
<dbReference type="Gene3D" id="3.40.50.300">
    <property type="entry name" value="P-loop containing nucleotide triphosphate hydrolases"/>
    <property type="match status" value="2"/>
</dbReference>
<evidence type="ECO:0000256" key="3">
    <source>
        <dbReference type="ARBA" id="ARBA00022801"/>
    </source>
</evidence>
<dbReference type="InterPro" id="IPR027417">
    <property type="entry name" value="P-loop_NTPase"/>
</dbReference>
<dbReference type="FunFam" id="3.40.50.300:FF:000326">
    <property type="entry name" value="P-loop containing nucleoside triphosphate hydrolase"/>
    <property type="match status" value="1"/>
</dbReference>
<feature type="domain" description="DNA2/NAM7 helicase-like C-terminal" evidence="7">
    <location>
        <begin position="347"/>
        <end position="519"/>
    </location>
</feature>
<dbReference type="GO" id="GO:0005694">
    <property type="term" value="C:chromosome"/>
    <property type="evidence" value="ECO:0007669"/>
    <property type="project" value="UniProtKB-ARBA"/>
</dbReference>
<dbReference type="GO" id="GO:0004386">
    <property type="term" value="F:helicase activity"/>
    <property type="evidence" value="ECO:0007669"/>
    <property type="project" value="UniProtKB-KW"/>
</dbReference>
<dbReference type="Pfam" id="PF13087">
    <property type="entry name" value="AAA_12"/>
    <property type="match status" value="1"/>
</dbReference>
<keyword evidence="5" id="KW-0067">ATP-binding</keyword>
<dbReference type="SUPFAM" id="SSF52540">
    <property type="entry name" value="P-loop containing nucleoside triphosphate hydrolases"/>
    <property type="match status" value="1"/>
</dbReference>
<dbReference type="GO" id="GO:0016787">
    <property type="term" value="F:hydrolase activity"/>
    <property type="evidence" value="ECO:0007669"/>
    <property type="project" value="UniProtKB-KW"/>
</dbReference>
<dbReference type="EMBL" id="LSSM01003798">
    <property type="protein sequence ID" value="OMJ16754.1"/>
    <property type="molecule type" value="Genomic_DNA"/>
</dbReference>
<keyword evidence="3" id="KW-0378">Hydrolase</keyword>
<gene>
    <name evidence="8" type="ORF">AYI69_g7708</name>
</gene>
<organism evidence="8 9">
    <name type="scientific">Smittium culicis</name>
    <dbReference type="NCBI Taxonomy" id="133412"/>
    <lineage>
        <taxon>Eukaryota</taxon>
        <taxon>Fungi</taxon>
        <taxon>Fungi incertae sedis</taxon>
        <taxon>Zoopagomycota</taxon>
        <taxon>Kickxellomycotina</taxon>
        <taxon>Harpellomycetes</taxon>
        <taxon>Harpellales</taxon>
        <taxon>Legeriomycetaceae</taxon>
        <taxon>Smittium</taxon>
    </lineage>
</organism>
<evidence type="ECO:0000259" key="6">
    <source>
        <dbReference type="Pfam" id="PF13086"/>
    </source>
</evidence>
<feature type="domain" description="DNA2/NAM7 helicase helicase" evidence="6">
    <location>
        <begin position="269"/>
        <end position="338"/>
    </location>
</feature>
<dbReference type="InterPro" id="IPR041677">
    <property type="entry name" value="DNA2/NAM7_AAA_11"/>
</dbReference>